<sequence length="106" mass="11586">MPVCKSRGEGGSRKMLEPVMCPAETSLTPFVTRSLILLCFSVTHRGRGQRHSSPLLPAAACCISPLLALQLSWCGAECLIDGQGPLIHLHSQNPPLLLVDEIRWNR</sequence>
<dbReference type="AlphaFoldDB" id="A0A2K5MKQ2"/>
<dbReference type="Proteomes" id="UP000233060">
    <property type="component" value="Unassembled WGS sequence"/>
</dbReference>
<evidence type="ECO:0000313" key="1">
    <source>
        <dbReference type="Ensembl" id="ENSCATP00000025695.1"/>
    </source>
</evidence>
<dbReference type="GeneTree" id="ENSGT00390000001813"/>
<organism evidence="1 2">
    <name type="scientific">Cercocebus atys</name>
    <name type="common">Sooty mangabey</name>
    <name type="synonym">Cercocebus torquatus atys</name>
    <dbReference type="NCBI Taxonomy" id="9531"/>
    <lineage>
        <taxon>Eukaryota</taxon>
        <taxon>Metazoa</taxon>
        <taxon>Chordata</taxon>
        <taxon>Craniata</taxon>
        <taxon>Vertebrata</taxon>
        <taxon>Euteleostomi</taxon>
        <taxon>Mammalia</taxon>
        <taxon>Eutheria</taxon>
        <taxon>Euarchontoglires</taxon>
        <taxon>Primates</taxon>
        <taxon>Haplorrhini</taxon>
        <taxon>Catarrhini</taxon>
        <taxon>Cercopithecidae</taxon>
        <taxon>Cercopithecinae</taxon>
        <taxon>Cercocebus</taxon>
    </lineage>
</organism>
<protein>
    <submittedName>
        <fullName evidence="1">Uncharacterized protein</fullName>
    </submittedName>
</protein>
<dbReference type="OMA" id="DEIRWNR"/>
<dbReference type="Ensembl" id="ENSCATT00000049927.1">
    <property type="protein sequence ID" value="ENSCATP00000025695.1"/>
    <property type="gene ID" value="ENSCATG00000036314.1"/>
</dbReference>
<name>A0A2K5MKQ2_CERAT</name>
<accession>A0A2K5MKQ2</accession>
<reference evidence="1" key="2">
    <citation type="submission" date="2025-09" db="UniProtKB">
        <authorList>
            <consortium name="Ensembl"/>
        </authorList>
    </citation>
    <scope>IDENTIFICATION</scope>
</reference>
<evidence type="ECO:0000313" key="2">
    <source>
        <dbReference type="Proteomes" id="UP000233060"/>
    </source>
</evidence>
<proteinExistence type="predicted"/>
<reference evidence="1" key="1">
    <citation type="submission" date="2025-08" db="UniProtKB">
        <authorList>
            <consortium name="Ensembl"/>
        </authorList>
    </citation>
    <scope>IDENTIFICATION</scope>
</reference>
<dbReference type="Bgee" id="ENSCATG00000036314">
    <property type="expression patterns" value="Expressed in colon and 10 other cell types or tissues"/>
</dbReference>
<keyword evidence="2" id="KW-1185">Reference proteome</keyword>